<reference evidence="2" key="1">
    <citation type="submission" date="2022-11" db="UniProtKB">
        <authorList>
            <consortium name="WormBaseParasite"/>
        </authorList>
    </citation>
    <scope>IDENTIFICATION</scope>
</reference>
<evidence type="ECO:0000313" key="2">
    <source>
        <dbReference type="WBParaSite" id="nRc.2.0.1.t09976-RA"/>
    </source>
</evidence>
<accession>A0A915I7Y6</accession>
<evidence type="ECO:0000313" key="1">
    <source>
        <dbReference type="Proteomes" id="UP000887565"/>
    </source>
</evidence>
<name>A0A915I7Y6_ROMCU</name>
<dbReference type="WBParaSite" id="nRc.2.0.1.t09976-RA">
    <property type="protein sequence ID" value="nRc.2.0.1.t09976-RA"/>
    <property type="gene ID" value="nRc.2.0.1.g09976"/>
</dbReference>
<dbReference type="Proteomes" id="UP000887565">
    <property type="component" value="Unplaced"/>
</dbReference>
<keyword evidence="1" id="KW-1185">Reference proteome</keyword>
<sequence length="68" mass="8018">MPRNVRNYGIELKDLCSFDEFGVLERESRSLEQCLADCFNDDLQSRIKNFFGRHCVINFNVSQSRNIE</sequence>
<dbReference type="AlphaFoldDB" id="A0A915I7Y6"/>
<organism evidence="1 2">
    <name type="scientific">Romanomermis culicivorax</name>
    <name type="common">Nematode worm</name>
    <dbReference type="NCBI Taxonomy" id="13658"/>
    <lineage>
        <taxon>Eukaryota</taxon>
        <taxon>Metazoa</taxon>
        <taxon>Ecdysozoa</taxon>
        <taxon>Nematoda</taxon>
        <taxon>Enoplea</taxon>
        <taxon>Dorylaimia</taxon>
        <taxon>Mermithida</taxon>
        <taxon>Mermithoidea</taxon>
        <taxon>Mermithidae</taxon>
        <taxon>Romanomermis</taxon>
    </lineage>
</organism>
<protein>
    <submittedName>
        <fullName evidence="2">Uncharacterized protein</fullName>
    </submittedName>
</protein>
<proteinExistence type="predicted"/>